<dbReference type="InterPro" id="IPR020568">
    <property type="entry name" value="Ribosomal_Su5_D2-typ_SF"/>
</dbReference>
<dbReference type="GO" id="GO:0050515">
    <property type="term" value="F:4-(cytidine 5'-diphospho)-2-C-methyl-D-erythritol kinase activity"/>
    <property type="evidence" value="ECO:0007669"/>
    <property type="project" value="UniProtKB-EC"/>
</dbReference>
<evidence type="ECO:0000313" key="10">
    <source>
        <dbReference type="EMBL" id="EME29841.1"/>
    </source>
</evidence>
<evidence type="ECO:0000256" key="5">
    <source>
        <dbReference type="ARBA" id="ARBA00022777"/>
    </source>
</evidence>
<evidence type="ECO:0000256" key="1">
    <source>
        <dbReference type="ARBA" id="ARBA00009684"/>
    </source>
</evidence>
<dbReference type="SUPFAM" id="SSF55060">
    <property type="entry name" value="GHMP Kinase, C-terminal domain"/>
    <property type="match status" value="1"/>
</dbReference>
<evidence type="ECO:0000259" key="8">
    <source>
        <dbReference type="Pfam" id="PF00288"/>
    </source>
</evidence>
<dbReference type="STRING" id="130081.M2W2D0"/>
<dbReference type="GO" id="GO:0016114">
    <property type="term" value="P:terpenoid biosynthetic process"/>
    <property type="evidence" value="ECO:0007669"/>
    <property type="project" value="InterPro"/>
</dbReference>
<dbReference type="RefSeq" id="XP_005706361.1">
    <property type="nucleotide sequence ID" value="XM_005706304.1"/>
</dbReference>
<dbReference type="PANTHER" id="PTHR43527">
    <property type="entry name" value="4-DIPHOSPHOCYTIDYL-2-C-METHYL-D-ERYTHRITOL KINASE, CHLOROPLASTIC"/>
    <property type="match status" value="1"/>
</dbReference>
<dbReference type="EC" id="2.7.1.148" evidence="2"/>
<dbReference type="InterPro" id="IPR013750">
    <property type="entry name" value="GHMP_kinase_C_dom"/>
</dbReference>
<dbReference type="GeneID" id="17088610"/>
<protein>
    <recommendedName>
        <fullName evidence="2">4-(cytidine 5'-diphospho)-2-C-methyl-D-erythritol kinase</fullName>
        <ecNumber evidence="2">2.7.1.148</ecNumber>
    </recommendedName>
    <alternativeName>
        <fullName evidence="7">4-(cytidine-5'-diphospho)-2-C-methyl-D-erythritol kinase</fullName>
    </alternativeName>
</protein>
<dbReference type="PANTHER" id="PTHR43527:SF2">
    <property type="entry name" value="4-DIPHOSPHOCYTIDYL-2-C-METHYL-D-ERYTHRITOL KINASE, CHLOROPLASTIC"/>
    <property type="match status" value="1"/>
</dbReference>
<dbReference type="SUPFAM" id="SSF54211">
    <property type="entry name" value="Ribosomal protein S5 domain 2-like"/>
    <property type="match status" value="1"/>
</dbReference>
<evidence type="ECO:0000256" key="3">
    <source>
        <dbReference type="ARBA" id="ARBA00022679"/>
    </source>
</evidence>
<dbReference type="InterPro" id="IPR004424">
    <property type="entry name" value="IspE"/>
</dbReference>
<dbReference type="EMBL" id="KB454505">
    <property type="protein sequence ID" value="EME29841.1"/>
    <property type="molecule type" value="Genomic_DNA"/>
</dbReference>
<dbReference type="eggNOG" id="ENOG502QT9C">
    <property type="taxonomic scope" value="Eukaryota"/>
</dbReference>
<evidence type="ECO:0000256" key="4">
    <source>
        <dbReference type="ARBA" id="ARBA00022741"/>
    </source>
</evidence>
<keyword evidence="3 10" id="KW-0808">Transferase</keyword>
<accession>M2W2D0</accession>
<dbReference type="KEGG" id="gsl:Gasu_28410"/>
<reference evidence="11" key="1">
    <citation type="journal article" date="2013" name="Science">
        <title>Gene transfer from bacteria and archaea facilitated evolution of an extremophilic eukaryote.</title>
        <authorList>
            <person name="Schonknecht G."/>
            <person name="Chen W.H."/>
            <person name="Ternes C.M."/>
            <person name="Barbier G.G."/>
            <person name="Shrestha R.P."/>
            <person name="Stanke M."/>
            <person name="Brautigam A."/>
            <person name="Baker B.J."/>
            <person name="Banfield J.F."/>
            <person name="Garavito R.M."/>
            <person name="Carr K."/>
            <person name="Wilkerson C."/>
            <person name="Rensing S.A."/>
            <person name="Gagneul D."/>
            <person name="Dickenson N.E."/>
            <person name="Oesterhelt C."/>
            <person name="Lercher M.J."/>
            <person name="Weber A.P."/>
        </authorList>
    </citation>
    <scope>NUCLEOTIDE SEQUENCE [LARGE SCALE GENOMIC DNA]</scope>
    <source>
        <strain evidence="11">074W</strain>
    </source>
</reference>
<keyword evidence="5 10" id="KW-0418">Kinase</keyword>
<dbReference type="NCBIfam" id="TIGR00154">
    <property type="entry name" value="ispE"/>
    <property type="match status" value="1"/>
</dbReference>
<dbReference type="OrthoDB" id="3191556at2759"/>
<gene>
    <name evidence="10" type="ORF">Gasu_28410</name>
</gene>
<feature type="domain" description="GHMP kinase C-terminal" evidence="9">
    <location>
        <begin position="289"/>
        <end position="343"/>
    </location>
</feature>
<dbReference type="Gene3D" id="3.30.70.890">
    <property type="entry name" value="GHMP kinase, C-terminal domain"/>
    <property type="match status" value="1"/>
</dbReference>
<proteinExistence type="inferred from homology"/>
<dbReference type="OMA" id="ACDALWG"/>
<dbReference type="Pfam" id="PF08544">
    <property type="entry name" value="GHMP_kinases_C"/>
    <property type="match status" value="1"/>
</dbReference>
<dbReference type="InterPro" id="IPR036554">
    <property type="entry name" value="GHMP_kinase_C_sf"/>
</dbReference>
<evidence type="ECO:0000256" key="6">
    <source>
        <dbReference type="ARBA" id="ARBA00022840"/>
    </source>
</evidence>
<keyword evidence="11" id="KW-1185">Reference proteome</keyword>
<evidence type="ECO:0000256" key="2">
    <source>
        <dbReference type="ARBA" id="ARBA00012052"/>
    </source>
</evidence>
<evidence type="ECO:0000256" key="7">
    <source>
        <dbReference type="ARBA" id="ARBA00032554"/>
    </source>
</evidence>
<organism evidence="10 11">
    <name type="scientific">Galdieria sulphuraria</name>
    <name type="common">Red alga</name>
    <dbReference type="NCBI Taxonomy" id="130081"/>
    <lineage>
        <taxon>Eukaryota</taxon>
        <taxon>Rhodophyta</taxon>
        <taxon>Bangiophyceae</taxon>
        <taxon>Galdieriales</taxon>
        <taxon>Galdieriaceae</taxon>
        <taxon>Galdieria</taxon>
    </lineage>
</organism>
<evidence type="ECO:0000259" key="9">
    <source>
        <dbReference type="Pfam" id="PF08544"/>
    </source>
</evidence>
<feature type="domain" description="GHMP kinase N-terminal" evidence="8">
    <location>
        <begin position="153"/>
        <end position="231"/>
    </location>
</feature>
<dbReference type="InterPro" id="IPR006204">
    <property type="entry name" value="GHMP_kinase_N_dom"/>
</dbReference>
<dbReference type="HAMAP" id="MF_00061">
    <property type="entry name" value="IspE"/>
    <property type="match status" value="1"/>
</dbReference>
<evidence type="ECO:0000313" key="11">
    <source>
        <dbReference type="Proteomes" id="UP000030680"/>
    </source>
</evidence>
<dbReference type="InterPro" id="IPR014721">
    <property type="entry name" value="Ribsml_uS5_D2-typ_fold_subgr"/>
</dbReference>
<name>M2W2D0_GALSU</name>
<comment type="similarity">
    <text evidence="1">Belongs to the GHMP kinase family. IspE subfamily.</text>
</comment>
<dbReference type="Gene3D" id="3.30.230.10">
    <property type="match status" value="1"/>
</dbReference>
<dbReference type="AlphaFoldDB" id="M2W2D0"/>
<dbReference type="Proteomes" id="UP000030680">
    <property type="component" value="Unassembled WGS sequence"/>
</dbReference>
<dbReference type="GO" id="GO:0005524">
    <property type="term" value="F:ATP binding"/>
    <property type="evidence" value="ECO:0007669"/>
    <property type="project" value="UniProtKB-KW"/>
</dbReference>
<dbReference type="Gramene" id="EME29841">
    <property type="protein sequence ID" value="EME29841"/>
    <property type="gene ID" value="Gasu_28410"/>
</dbReference>
<keyword evidence="6" id="KW-0067">ATP-binding</keyword>
<keyword evidence="4" id="KW-0547">Nucleotide-binding</keyword>
<sequence length="394" mass="44329">MTFLSTSISDSCGIFSTRKSLPCTIRRRSVYRGWKRPDHLSLCKALCTQINATARQEGLNETPTETSMKVEQLLQVEETERSSGNWDIIYESPAKINLFLRILGKRKDGYHNIATLMQVISLRDTLYFKLLDESAEGDIFETDSDEIPIGSSNLVIAAFRKFRKESGMKRYFHTRVEKRIPVKAGLGGGSSNAATALWAANKLTGKKFSTEYLKKWGADLGSDVPFFFSGGTAFCTGRGENVSELPSLFPSFLYIIKPDGSLSTADVYENLDLSNCSTRDPQELITAVQDGIMWAEPMNDLEESSFRLYPLLSELKKLLRACGFPVVLMCGSGSALFCLGAPHSSIYPTFEEKLVKHFPVKVYTARFLNRNIEQDVWYLDPEEIKTNTVVEQWF</sequence>
<dbReference type="Pfam" id="PF00288">
    <property type="entry name" value="GHMP_kinases_N"/>
    <property type="match status" value="1"/>
</dbReference>